<evidence type="ECO:0000313" key="2">
    <source>
        <dbReference type="Proteomes" id="UP000000233"/>
    </source>
</evidence>
<dbReference type="KEGG" id="psa:PST_3585"/>
<dbReference type="HOGENOM" id="CLU_3083835_0_0_6"/>
<accession>A4VQG2</accession>
<evidence type="ECO:0000313" key="1">
    <source>
        <dbReference type="EMBL" id="ABP81213.1"/>
    </source>
</evidence>
<organism evidence="1 2">
    <name type="scientific">Stutzerimonas stutzeri (strain A1501)</name>
    <name type="common">Pseudomonas stutzeri</name>
    <dbReference type="NCBI Taxonomy" id="379731"/>
    <lineage>
        <taxon>Bacteria</taxon>
        <taxon>Pseudomonadati</taxon>
        <taxon>Pseudomonadota</taxon>
        <taxon>Gammaproteobacteria</taxon>
        <taxon>Pseudomonadales</taxon>
        <taxon>Pseudomonadaceae</taxon>
        <taxon>Stutzerimonas</taxon>
    </lineage>
</organism>
<protein>
    <submittedName>
        <fullName evidence="1">Uncharacterized protein</fullName>
    </submittedName>
</protein>
<dbReference type="Proteomes" id="UP000000233">
    <property type="component" value="Chromosome"/>
</dbReference>
<dbReference type="AlphaFoldDB" id="A4VQG2"/>
<gene>
    <name evidence="1" type="ordered locus">PST_3585</name>
</gene>
<keyword evidence="2" id="KW-1185">Reference proteome</keyword>
<reference evidence="1 2" key="1">
    <citation type="journal article" date="2008" name="Proc. Natl. Acad. Sci. U.S.A.">
        <title>Nitrogen fixation island and rhizosphere competence traits in the genome of root-associated Pseudomonas stutzeri A1501.</title>
        <authorList>
            <person name="Yan Y."/>
            <person name="Yang J."/>
            <person name="Dou Y."/>
            <person name="Chen M."/>
            <person name="Ping S."/>
            <person name="Peng J."/>
            <person name="Lu W."/>
            <person name="Zhang W."/>
            <person name="Yao Z."/>
            <person name="Li H."/>
            <person name="Liu W."/>
            <person name="He S."/>
            <person name="Geng L."/>
            <person name="Zhang X."/>
            <person name="Yang F."/>
            <person name="Yu H."/>
            <person name="Zhan Y."/>
            <person name="Li D."/>
            <person name="Lin Z."/>
            <person name="Wang Y."/>
            <person name="Elmerich C."/>
            <person name="Lin M."/>
            <person name="Jin Q."/>
        </authorList>
    </citation>
    <scope>NUCLEOTIDE SEQUENCE [LARGE SCALE GENOMIC DNA]</scope>
    <source>
        <strain evidence="1 2">A1501</strain>
    </source>
</reference>
<dbReference type="EMBL" id="CP000304">
    <property type="protein sequence ID" value="ABP81213.1"/>
    <property type="molecule type" value="Genomic_DNA"/>
</dbReference>
<proteinExistence type="predicted"/>
<sequence>MPPDSVVRASVCCGAGEEMKCCSLPRAIARLAADSPRSALQSGAPLPPAFRA</sequence>
<name>A4VQG2_STUS1</name>